<dbReference type="EMBL" id="JAVDQY010000005">
    <property type="protein sequence ID" value="MDR6528677.1"/>
    <property type="molecule type" value="Genomic_DNA"/>
</dbReference>
<reference evidence="1" key="1">
    <citation type="submission" date="2023-07" db="EMBL/GenBank/DDBJ databases">
        <title>Sorghum-associated microbial communities from plants grown in Nebraska, USA.</title>
        <authorList>
            <person name="Schachtman D."/>
        </authorList>
    </citation>
    <scope>NUCLEOTIDE SEQUENCE</scope>
    <source>
        <strain evidence="1">DS2360</strain>
    </source>
</reference>
<organism evidence="1 2">
    <name type="scientific">Chryseobacterium rhizosphaerae</name>
    <dbReference type="NCBI Taxonomy" id="395937"/>
    <lineage>
        <taxon>Bacteria</taxon>
        <taxon>Pseudomonadati</taxon>
        <taxon>Bacteroidota</taxon>
        <taxon>Flavobacteriia</taxon>
        <taxon>Flavobacteriales</taxon>
        <taxon>Weeksellaceae</taxon>
        <taxon>Chryseobacterium group</taxon>
        <taxon>Chryseobacterium</taxon>
    </lineage>
</organism>
<dbReference type="PROSITE" id="PS51257">
    <property type="entry name" value="PROKAR_LIPOPROTEIN"/>
    <property type="match status" value="1"/>
</dbReference>
<evidence type="ECO:0000313" key="1">
    <source>
        <dbReference type="EMBL" id="MDR6528677.1"/>
    </source>
</evidence>
<evidence type="ECO:0008006" key="3">
    <source>
        <dbReference type="Google" id="ProtNLM"/>
    </source>
</evidence>
<dbReference type="Proteomes" id="UP001184861">
    <property type="component" value="Unassembled WGS sequence"/>
</dbReference>
<name>A0AAE4C504_9FLAO</name>
<sequence>MMKSIYFCAACTLLFSCSKTVEDRCFISLTDQIFEGYKEQKSYTVKQILDEKPDYLEIVNLTKYRDFKKDSTELHAYTNSDEEEKKWKAQEEEFKIFHEKFSMQFWYCSQQKIGNILYGLARNNLGYWLLKIENDKPSAYFMGLSFSHYYFNVVQKQPIIDGDYLQVEGSLVKIIKVPGLPGYDDYSAMEDGKLFKIKLKYLLQDSDKDGYNDIFEKSFGLNPNNADTDRDGINDFADTNPLFKSEKNKFTQLYELMLPNYGDVKLEQMYYSFAVYKNDCDYFHQINPNQRVLFVPENIRKQTAYTRITDVFQGSVSKIKKDVKNPNKFYIYVSGSSFTNDYAAEYQKGKWVIRNIGGISI</sequence>
<comment type="caution">
    <text evidence="1">The sequence shown here is derived from an EMBL/GenBank/DDBJ whole genome shotgun (WGS) entry which is preliminary data.</text>
</comment>
<proteinExistence type="predicted"/>
<accession>A0AAE4C504</accession>
<evidence type="ECO:0000313" key="2">
    <source>
        <dbReference type="Proteomes" id="UP001184861"/>
    </source>
</evidence>
<dbReference type="AlphaFoldDB" id="A0AAE4C504"/>
<protein>
    <recommendedName>
        <fullName evidence="3">Lipoprotein</fullName>
    </recommendedName>
</protein>
<gene>
    <name evidence="1" type="ORF">J2787_004114</name>
</gene>